<dbReference type="InterPro" id="IPR058961">
    <property type="entry name" value="YafT"/>
</dbReference>
<dbReference type="AlphaFoldDB" id="A0A176S3U5"/>
<keyword evidence="1" id="KW-0031">Aminopeptidase</keyword>
<keyword evidence="1" id="KW-0645">Protease</keyword>
<organism evidence="1 2">
    <name type="scientific">Candidatus Thiomargarita nelsonii</name>
    <dbReference type="NCBI Taxonomy" id="1003181"/>
    <lineage>
        <taxon>Bacteria</taxon>
        <taxon>Pseudomonadati</taxon>
        <taxon>Pseudomonadota</taxon>
        <taxon>Gammaproteobacteria</taxon>
        <taxon>Thiotrichales</taxon>
        <taxon>Thiotrichaceae</taxon>
        <taxon>Thiomargarita</taxon>
    </lineage>
</organism>
<gene>
    <name evidence="1" type="ORF">THIOM_001600</name>
</gene>
<protein>
    <submittedName>
        <fullName evidence="1">Aminopeptidase</fullName>
    </submittedName>
</protein>
<evidence type="ECO:0000313" key="1">
    <source>
        <dbReference type="EMBL" id="OAD22586.1"/>
    </source>
</evidence>
<comment type="caution">
    <text evidence="1">The sequence shown here is derived from an EMBL/GenBank/DDBJ whole genome shotgun (WGS) entry which is preliminary data.</text>
</comment>
<sequence length="206" mass="22986">MKKILITAALLILVLNGCGIRSISDSGYNYYGHSSIYRGELSEFDVLGINAGKEYTEEQISDELNRKKEQITLKKGDSVLLVQSGAIMPDEEMIQSMERYFSISVFTGIPEEKKGTNFSYSNSLRYSAAKAGIKKIFVYWGILESGTRNLATKTVSWVPIIGQGIPDESQEMRIRLKVALVDVKTGQWEIFIPEVFHDSASSARAN</sequence>
<dbReference type="EMBL" id="LUTY01000852">
    <property type="protein sequence ID" value="OAD22586.1"/>
    <property type="molecule type" value="Genomic_DNA"/>
</dbReference>
<reference evidence="1 2" key="1">
    <citation type="submission" date="2016-05" db="EMBL/GenBank/DDBJ databases">
        <title>Single-cell genome of chain-forming Candidatus Thiomargarita nelsonii and comparison to other large sulfur-oxidizing bacteria.</title>
        <authorList>
            <person name="Winkel M."/>
            <person name="Salman V."/>
            <person name="Woyke T."/>
            <person name="Schulz-Vogt H."/>
            <person name="Richter M."/>
            <person name="Flood B."/>
            <person name="Bailey J."/>
            <person name="Amann R."/>
            <person name="Mussmann M."/>
        </authorList>
    </citation>
    <scope>NUCLEOTIDE SEQUENCE [LARGE SCALE GENOMIC DNA]</scope>
    <source>
        <strain evidence="1 2">THI036</strain>
    </source>
</reference>
<feature type="non-terminal residue" evidence="1">
    <location>
        <position position="206"/>
    </location>
</feature>
<name>A0A176S3U5_9GAMM</name>
<dbReference type="Pfam" id="PF25851">
    <property type="entry name" value="YafT"/>
    <property type="match status" value="1"/>
</dbReference>
<proteinExistence type="predicted"/>
<keyword evidence="2" id="KW-1185">Reference proteome</keyword>
<accession>A0A176S3U5</accession>
<dbReference type="GO" id="GO:0004177">
    <property type="term" value="F:aminopeptidase activity"/>
    <property type="evidence" value="ECO:0007669"/>
    <property type="project" value="UniProtKB-KW"/>
</dbReference>
<evidence type="ECO:0000313" key="2">
    <source>
        <dbReference type="Proteomes" id="UP000076962"/>
    </source>
</evidence>
<keyword evidence="1" id="KW-0378">Hydrolase</keyword>
<dbReference type="Proteomes" id="UP000076962">
    <property type="component" value="Unassembled WGS sequence"/>
</dbReference>